<dbReference type="RefSeq" id="WP_014792292.1">
    <property type="nucleotide sequence ID" value="NC_018017.1"/>
</dbReference>
<dbReference type="eggNOG" id="ENOG502ZAW2">
    <property type="taxonomic scope" value="Bacteria"/>
</dbReference>
<comment type="subcellular location">
    <subcellularLocation>
        <location evidence="1">Periplasm</location>
    </subcellularLocation>
</comment>
<evidence type="ECO:0000256" key="5">
    <source>
        <dbReference type="ARBA" id="ARBA00022764"/>
    </source>
</evidence>
<dbReference type="Proteomes" id="UP000006053">
    <property type="component" value="Chromosome"/>
</dbReference>
<evidence type="ECO:0000256" key="1">
    <source>
        <dbReference type="ARBA" id="ARBA00004418"/>
    </source>
</evidence>
<dbReference type="OrthoDB" id="175771at2"/>
<keyword evidence="7" id="KW-0472">Membrane</keyword>
<evidence type="ECO:0000256" key="7">
    <source>
        <dbReference type="SAM" id="Phobius"/>
    </source>
</evidence>
<keyword evidence="7" id="KW-0812">Transmembrane</keyword>
<reference evidence="9 10" key="2">
    <citation type="journal article" date="2015" name="J. Bacteriol.">
        <title>Genomic, proteomic, and biochemical analysis of the organohalide respiratory pathway in Desulfitobacterium dehalogenans.</title>
        <authorList>
            <person name="Kruse T."/>
            <person name="van de Pas B.A."/>
            <person name="Atteia A."/>
            <person name="Krab K."/>
            <person name="Hagen W.R."/>
            <person name="Goodwin L."/>
            <person name="Chain P."/>
            <person name="Boeren S."/>
            <person name="Maphosa F."/>
            <person name="Schraa G."/>
            <person name="de Vos W.M."/>
            <person name="van der Oost J."/>
            <person name="Smidt H."/>
            <person name="Stams A.J."/>
        </authorList>
    </citation>
    <scope>NUCLEOTIDE SEQUENCE [LARGE SCALE GENOMIC DNA]</scope>
    <source>
        <strain evidence="10">ATCC 51507 / DSM 9161 / JW/IU-DC1</strain>
    </source>
</reference>
<organism evidence="9 10">
    <name type="scientific">Desulfitobacterium dehalogenans (strain ATCC 51507 / DSM 9161 / JW/IU-DC1)</name>
    <dbReference type="NCBI Taxonomy" id="756499"/>
    <lineage>
        <taxon>Bacteria</taxon>
        <taxon>Bacillati</taxon>
        <taxon>Bacillota</taxon>
        <taxon>Clostridia</taxon>
        <taxon>Eubacteriales</taxon>
        <taxon>Desulfitobacteriaceae</taxon>
        <taxon>Desulfitobacterium</taxon>
    </lineage>
</organism>
<dbReference type="EMBL" id="CP003348">
    <property type="protein sequence ID" value="AFL98795.1"/>
    <property type="molecule type" value="Genomic_DNA"/>
</dbReference>
<dbReference type="KEGG" id="ddh:Desde_0325"/>
<evidence type="ECO:0000256" key="4">
    <source>
        <dbReference type="ARBA" id="ARBA00022729"/>
    </source>
</evidence>
<evidence type="ECO:0000313" key="9">
    <source>
        <dbReference type="EMBL" id="AFL98795.1"/>
    </source>
</evidence>
<evidence type="ECO:0000256" key="6">
    <source>
        <dbReference type="ARBA" id="ARBA00022841"/>
    </source>
</evidence>
<evidence type="ECO:0000313" key="10">
    <source>
        <dbReference type="Proteomes" id="UP000006053"/>
    </source>
</evidence>
<dbReference type="STRING" id="756499.Desde_0325"/>
<dbReference type="GO" id="GO:0042121">
    <property type="term" value="P:alginic acid biosynthetic process"/>
    <property type="evidence" value="ECO:0007669"/>
    <property type="project" value="UniProtKB-UniPathway"/>
</dbReference>
<evidence type="ECO:0000256" key="2">
    <source>
        <dbReference type="ARBA" id="ARBA00005182"/>
    </source>
</evidence>
<dbReference type="UniPathway" id="UPA00286"/>
<evidence type="ECO:0000256" key="3">
    <source>
        <dbReference type="ARBA" id="ARBA00022679"/>
    </source>
</evidence>
<accession>I4A4B1</accession>
<dbReference type="HOGENOM" id="CLU_677437_0_0_9"/>
<name>I4A4B1_DESDJ</name>
<dbReference type="GO" id="GO:0042597">
    <property type="term" value="C:periplasmic space"/>
    <property type="evidence" value="ECO:0007669"/>
    <property type="project" value="UniProtKB-SubCell"/>
</dbReference>
<keyword evidence="3" id="KW-0808">Transferase</keyword>
<dbReference type="GO" id="GO:0016740">
    <property type="term" value="F:transferase activity"/>
    <property type="evidence" value="ECO:0007669"/>
    <property type="project" value="UniProtKB-KW"/>
</dbReference>
<dbReference type="InterPro" id="IPR031811">
    <property type="entry name" value="ALGX/ALGJ_SGNH-like"/>
</dbReference>
<keyword evidence="4" id="KW-0732">Signal</keyword>
<gene>
    <name evidence="9" type="ordered locus">Desde_0325</name>
</gene>
<evidence type="ECO:0000259" key="8">
    <source>
        <dbReference type="Pfam" id="PF16822"/>
    </source>
</evidence>
<feature type="transmembrane region" description="Helical" evidence="7">
    <location>
        <begin position="12"/>
        <end position="34"/>
    </location>
</feature>
<keyword evidence="10" id="KW-1185">Reference proteome</keyword>
<keyword evidence="6" id="KW-0016">Alginate biosynthesis</keyword>
<reference evidence="10" key="1">
    <citation type="submission" date="2012-06" db="EMBL/GenBank/DDBJ databases">
        <title>Complete sequence of Desulfitobacterium dehalogenans ATCC 51507.</title>
        <authorList>
            <person name="Lucas S."/>
            <person name="Han J."/>
            <person name="Lapidus A."/>
            <person name="Cheng J.-F."/>
            <person name="Goodwin L."/>
            <person name="Pitluck S."/>
            <person name="Peters L."/>
            <person name="Ovchinnikova G."/>
            <person name="Teshima H."/>
            <person name="Detter J.C."/>
            <person name="Han C."/>
            <person name="Tapia R."/>
            <person name="Land M."/>
            <person name="Hauser L."/>
            <person name="Kyrpides N."/>
            <person name="Ivanova N."/>
            <person name="Pagani I."/>
            <person name="Kruse T."/>
            <person name="de Vos W.M."/>
            <person name="Smidt H."/>
            <person name="Woyke T."/>
        </authorList>
    </citation>
    <scope>NUCLEOTIDE SEQUENCE [LARGE SCALE GENOMIC DNA]</scope>
    <source>
        <strain evidence="10">ATCC 51507 / DSM 9161 / JW/IU-DC1</strain>
    </source>
</reference>
<sequence length="406" mass="45133" precursor="true">MDNSPKVHWHKIAAAVLMLTVLIGASGFSLWFTYDSVLGTLAAYDPLKSWRTPSSLREEMESAIRYQLPYRLEIRDIYSIGLVAQGKRETGTFFIVKDNDGYLLRTNLYQEIDPNIEEYARRLGKLRQAAALKGTQVLFVGTTGKFVPGTTKMPEGYLPDHSSLRNLDELFLDLLAYHVSNLDLRESFKTAPLDYTDYYYRTDSRWTARAAQFAAGSVADAAKDKLGVELDSDGFYSDLANYEAYIYPQILLGDYGHSAGMPFSGLDDFVAVVPAFETDLTLGISSQNILRRGPFSQSVLNMDYLNVGDPRYDNPSKTYFGGGVTRVHIVNHRNPDGEKVLLLCDSTFLTTAAYLALMCGEVDARVVASNDVASMEKLVASGEYSLVVVACEAQSIGADMFPFFKR</sequence>
<protein>
    <recommendedName>
        <fullName evidence="8">AlgX/AlgJ SGNH hydrolase-like domain-containing protein</fullName>
    </recommendedName>
</protein>
<dbReference type="AlphaFoldDB" id="I4A4B1"/>
<proteinExistence type="predicted"/>
<keyword evidence="5" id="KW-0574">Periplasm</keyword>
<feature type="domain" description="AlgX/AlgJ SGNH hydrolase-like" evidence="8">
    <location>
        <begin position="100"/>
        <end position="227"/>
    </location>
</feature>
<dbReference type="Pfam" id="PF16822">
    <property type="entry name" value="ALGX"/>
    <property type="match status" value="1"/>
</dbReference>
<keyword evidence="7" id="KW-1133">Transmembrane helix</keyword>
<comment type="pathway">
    <text evidence="2">Glycan biosynthesis; alginate biosynthesis.</text>
</comment>